<proteinExistence type="predicted"/>
<dbReference type="Gene3D" id="3.30.750.140">
    <property type="match status" value="1"/>
</dbReference>
<dbReference type="InterPro" id="IPR021136">
    <property type="entry name" value="Flagellar_hook_control-like_C"/>
</dbReference>
<keyword evidence="4" id="KW-1185">Reference proteome</keyword>
<dbReference type="EMBL" id="CP027850">
    <property type="protein sequence ID" value="AVQ04516.1"/>
    <property type="molecule type" value="Genomic_DNA"/>
</dbReference>
<dbReference type="InterPro" id="IPR038610">
    <property type="entry name" value="FliK-like_C_sf"/>
</dbReference>
<evidence type="ECO:0000256" key="1">
    <source>
        <dbReference type="SAM" id="MobiDB-lite"/>
    </source>
</evidence>
<dbReference type="Pfam" id="PF02120">
    <property type="entry name" value="Flg_hook"/>
    <property type="match status" value="1"/>
</dbReference>
<sequence length="264" mass="26356">MADAAETLETAPAAKSVDSAKAPAPHQVQAKAADAVPVETAQAVTAAAAADAASTGDVGGEAKAANTANVAAIEASAPASASAPVAAPPPAAPAPLASASAPAAAAAPVRGSPETVAALSAEIVKRADAKTTRFDVALTPDGLGKVDVRIEIARDGALTASMRFDTVHAAHELRNKAGELRQALADAGFNVADNALSFDVSSQNNGQNPNAFFAFDGWNDQGQRAFSGRAFQAAMNAEEEIVVTPSDLLPGLKTAADSGLDIRI</sequence>
<accession>A0ABN5J0B8</accession>
<feature type="domain" description="Flagellar hook-length control protein-like C-terminal" evidence="2">
    <location>
        <begin position="124"/>
        <end position="207"/>
    </location>
</feature>
<feature type="region of interest" description="Disordered" evidence="1">
    <location>
        <begin position="1"/>
        <end position="33"/>
    </location>
</feature>
<name>A0ABN5J0B8_9CAUL</name>
<gene>
    <name evidence="3" type="ORF">B7G68_17350</name>
</gene>
<reference evidence="3 4" key="1">
    <citation type="journal article" date="2015" name="Biotechnol. Bioeng.">
        <title>Genome sequence and phenotypic characterization of Caulobacter segnis.</title>
        <authorList>
            <person name="Patel S."/>
            <person name="Fletcher B."/>
            <person name="Scott D.C."/>
            <person name="Ely B."/>
        </authorList>
    </citation>
    <scope>NUCLEOTIDE SEQUENCE [LARGE SCALE GENOMIC DNA]</scope>
    <source>
        <strain evidence="3 4">TK0059</strain>
    </source>
</reference>
<dbReference type="Proteomes" id="UP000240527">
    <property type="component" value="Chromosome"/>
</dbReference>
<evidence type="ECO:0000313" key="4">
    <source>
        <dbReference type="Proteomes" id="UP000240527"/>
    </source>
</evidence>
<evidence type="ECO:0000313" key="3">
    <source>
        <dbReference type="EMBL" id="AVQ04516.1"/>
    </source>
</evidence>
<dbReference type="CDD" id="cd17470">
    <property type="entry name" value="T3SS_Flik_C"/>
    <property type="match status" value="1"/>
</dbReference>
<protein>
    <recommendedName>
        <fullName evidence="2">Flagellar hook-length control protein-like C-terminal domain-containing protein</fullName>
    </recommendedName>
</protein>
<evidence type="ECO:0000259" key="2">
    <source>
        <dbReference type="Pfam" id="PF02120"/>
    </source>
</evidence>
<organism evidence="3 4">
    <name type="scientific">Caulobacter segnis</name>
    <dbReference type="NCBI Taxonomy" id="88688"/>
    <lineage>
        <taxon>Bacteria</taxon>
        <taxon>Pseudomonadati</taxon>
        <taxon>Pseudomonadota</taxon>
        <taxon>Alphaproteobacteria</taxon>
        <taxon>Caulobacterales</taxon>
        <taxon>Caulobacteraceae</taxon>
        <taxon>Caulobacter</taxon>
    </lineage>
</organism>